<dbReference type="InterPro" id="IPR008271">
    <property type="entry name" value="Ser/Thr_kinase_AS"/>
</dbReference>
<reference evidence="12 13" key="1">
    <citation type="journal article" date="2018" name="MBio">
        <title>Comparative Genomics Reveals the Core Gene Toolbox for the Fungus-Insect Symbiosis.</title>
        <authorList>
            <person name="Wang Y."/>
            <person name="Stata M."/>
            <person name="Wang W."/>
            <person name="Stajich J.E."/>
            <person name="White M.M."/>
            <person name="Moncalvo J.M."/>
        </authorList>
    </citation>
    <scope>NUCLEOTIDE SEQUENCE [LARGE SCALE GENOMIC DNA]</scope>
    <source>
        <strain evidence="12 13">SC-DP-2</strain>
    </source>
</reference>
<comment type="catalytic activity">
    <reaction evidence="8">
        <text>L-seryl-[protein] + ATP = O-phospho-L-seryl-[protein] + ADP + H(+)</text>
        <dbReference type="Rhea" id="RHEA:17989"/>
        <dbReference type="Rhea" id="RHEA-COMP:9863"/>
        <dbReference type="Rhea" id="RHEA-COMP:11604"/>
        <dbReference type="ChEBI" id="CHEBI:15378"/>
        <dbReference type="ChEBI" id="CHEBI:29999"/>
        <dbReference type="ChEBI" id="CHEBI:30616"/>
        <dbReference type="ChEBI" id="CHEBI:83421"/>
        <dbReference type="ChEBI" id="CHEBI:456216"/>
        <dbReference type="EC" id="2.7.11.1"/>
    </reaction>
</comment>
<dbReference type="OrthoDB" id="2649at2759"/>
<evidence type="ECO:0000313" key="13">
    <source>
        <dbReference type="Proteomes" id="UP000245609"/>
    </source>
</evidence>
<dbReference type="Gene3D" id="1.10.510.10">
    <property type="entry name" value="Transferase(Phosphotransferase) domain 1"/>
    <property type="match status" value="1"/>
</dbReference>
<dbReference type="GO" id="GO:0004674">
    <property type="term" value="F:protein serine/threonine kinase activity"/>
    <property type="evidence" value="ECO:0007669"/>
    <property type="project" value="UniProtKB-KW"/>
</dbReference>
<evidence type="ECO:0000256" key="6">
    <source>
        <dbReference type="ARBA" id="ARBA00022840"/>
    </source>
</evidence>
<dbReference type="FunFam" id="1.10.510.10:FF:000275">
    <property type="entry name" value="SRSF protein kinase 2 isoform X3"/>
    <property type="match status" value="1"/>
</dbReference>
<evidence type="ECO:0000256" key="3">
    <source>
        <dbReference type="ARBA" id="ARBA00022679"/>
    </source>
</evidence>
<proteinExistence type="predicted"/>
<evidence type="ECO:0000259" key="11">
    <source>
        <dbReference type="PROSITE" id="PS50011"/>
    </source>
</evidence>
<feature type="compositionally biased region" description="Polar residues" evidence="10">
    <location>
        <begin position="74"/>
        <end position="84"/>
    </location>
</feature>
<feature type="compositionally biased region" description="Basic residues" evidence="10">
    <location>
        <begin position="1"/>
        <end position="15"/>
    </location>
</feature>
<dbReference type="InterPro" id="IPR051334">
    <property type="entry name" value="SRPK"/>
</dbReference>
<keyword evidence="2" id="KW-0723">Serine/threonine-protein kinase</keyword>
<accession>A0A2T9ZLC9</accession>
<dbReference type="GO" id="GO:0005634">
    <property type="term" value="C:nucleus"/>
    <property type="evidence" value="ECO:0007669"/>
    <property type="project" value="TreeGrafter"/>
</dbReference>
<dbReference type="EC" id="2.7.11.1" evidence="1"/>
<dbReference type="GO" id="GO:0005737">
    <property type="term" value="C:cytoplasm"/>
    <property type="evidence" value="ECO:0007669"/>
    <property type="project" value="TreeGrafter"/>
</dbReference>
<keyword evidence="6 9" id="KW-0067">ATP-binding</keyword>
<feature type="region of interest" description="Disordered" evidence="10">
    <location>
        <begin position="301"/>
        <end position="349"/>
    </location>
</feature>
<evidence type="ECO:0000256" key="1">
    <source>
        <dbReference type="ARBA" id="ARBA00012513"/>
    </source>
</evidence>
<dbReference type="InterPro" id="IPR011009">
    <property type="entry name" value="Kinase-like_dom_sf"/>
</dbReference>
<evidence type="ECO:0000313" key="12">
    <source>
        <dbReference type="EMBL" id="PVV05360.1"/>
    </source>
</evidence>
<evidence type="ECO:0000256" key="2">
    <source>
        <dbReference type="ARBA" id="ARBA00022527"/>
    </source>
</evidence>
<evidence type="ECO:0000256" key="5">
    <source>
        <dbReference type="ARBA" id="ARBA00022777"/>
    </source>
</evidence>
<dbReference type="STRING" id="133381.A0A2T9ZLC9"/>
<protein>
    <recommendedName>
        <fullName evidence="1">non-specific serine/threonine protein kinase</fullName>
        <ecNumber evidence="1">2.7.11.1</ecNumber>
    </recommendedName>
</protein>
<keyword evidence="4 9" id="KW-0547">Nucleotide-binding</keyword>
<evidence type="ECO:0000256" key="4">
    <source>
        <dbReference type="ARBA" id="ARBA00022741"/>
    </source>
</evidence>
<feature type="compositionally biased region" description="Low complexity" evidence="10">
    <location>
        <begin position="325"/>
        <end position="348"/>
    </location>
</feature>
<dbReference type="InterPro" id="IPR000719">
    <property type="entry name" value="Prot_kinase_dom"/>
</dbReference>
<gene>
    <name evidence="12" type="ORF">BB560_000121</name>
</gene>
<dbReference type="Gene3D" id="3.30.200.20">
    <property type="entry name" value="Phosphorylase Kinase, domain 1"/>
    <property type="match status" value="1"/>
</dbReference>
<dbReference type="FunFam" id="3.30.200.20:FF:000770">
    <property type="entry name" value="SRSF protein kinase 2"/>
    <property type="match status" value="1"/>
</dbReference>
<keyword evidence="13" id="KW-1185">Reference proteome</keyword>
<dbReference type="AlphaFoldDB" id="A0A2T9ZLC9"/>
<dbReference type="PROSITE" id="PS00108">
    <property type="entry name" value="PROTEIN_KINASE_ST"/>
    <property type="match status" value="1"/>
</dbReference>
<feature type="binding site" evidence="9">
    <location>
        <position position="148"/>
    </location>
    <ligand>
        <name>ATP</name>
        <dbReference type="ChEBI" id="CHEBI:30616"/>
    </ligand>
</feature>
<dbReference type="SMART" id="SM00220">
    <property type="entry name" value="S_TKc"/>
    <property type="match status" value="1"/>
</dbReference>
<name>A0A2T9ZLC9_9FUNG</name>
<dbReference type="InterPro" id="IPR017441">
    <property type="entry name" value="Protein_kinase_ATP_BS"/>
</dbReference>
<organism evidence="12 13">
    <name type="scientific">Smittium megazygosporum</name>
    <dbReference type="NCBI Taxonomy" id="133381"/>
    <lineage>
        <taxon>Eukaryota</taxon>
        <taxon>Fungi</taxon>
        <taxon>Fungi incertae sedis</taxon>
        <taxon>Zoopagomycota</taxon>
        <taxon>Kickxellomycotina</taxon>
        <taxon>Harpellomycetes</taxon>
        <taxon>Harpellales</taxon>
        <taxon>Legeriomycetaceae</taxon>
        <taxon>Smittium</taxon>
    </lineage>
</organism>
<evidence type="ECO:0000256" key="7">
    <source>
        <dbReference type="ARBA" id="ARBA00047899"/>
    </source>
</evidence>
<dbReference type="PROSITE" id="PS50011">
    <property type="entry name" value="PROTEIN_KINASE_DOM"/>
    <property type="match status" value="1"/>
</dbReference>
<evidence type="ECO:0000256" key="8">
    <source>
        <dbReference type="ARBA" id="ARBA00048679"/>
    </source>
</evidence>
<evidence type="ECO:0000256" key="10">
    <source>
        <dbReference type="SAM" id="MobiDB-lite"/>
    </source>
</evidence>
<comment type="caution">
    <text evidence="12">The sequence shown here is derived from an EMBL/GenBank/DDBJ whole genome shotgun (WGS) entry which is preliminary data.</text>
</comment>
<dbReference type="GO" id="GO:0000245">
    <property type="term" value="P:spliceosomal complex assembly"/>
    <property type="evidence" value="ECO:0007669"/>
    <property type="project" value="TreeGrafter"/>
</dbReference>
<keyword evidence="3" id="KW-0808">Transferase</keyword>
<dbReference type="Proteomes" id="UP000245609">
    <property type="component" value="Unassembled WGS sequence"/>
</dbReference>
<keyword evidence="5" id="KW-0418">Kinase</keyword>
<dbReference type="PANTHER" id="PTHR47634:SF9">
    <property type="entry name" value="PROTEIN KINASE DOMAIN-CONTAINING PROTEIN-RELATED"/>
    <property type="match status" value="1"/>
</dbReference>
<feature type="compositionally biased region" description="Polar residues" evidence="10">
    <location>
        <begin position="310"/>
        <end position="324"/>
    </location>
</feature>
<dbReference type="EMBL" id="MBFS01000011">
    <property type="protein sequence ID" value="PVV05360.1"/>
    <property type="molecule type" value="Genomic_DNA"/>
</dbReference>
<dbReference type="SUPFAM" id="SSF56112">
    <property type="entry name" value="Protein kinase-like (PK-like)"/>
    <property type="match status" value="1"/>
</dbReference>
<feature type="compositionally biased region" description="Polar residues" evidence="10">
    <location>
        <begin position="36"/>
        <end position="49"/>
    </location>
</feature>
<dbReference type="PROSITE" id="PS00107">
    <property type="entry name" value="PROTEIN_KINASE_ATP"/>
    <property type="match status" value="1"/>
</dbReference>
<feature type="compositionally biased region" description="Acidic residues" evidence="10">
    <location>
        <begin position="87"/>
        <end position="97"/>
    </location>
</feature>
<dbReference type="GO" id="GO:0050684">
    <property type="term" value="P:regulation of mRNA processing"/>
    <property type="evidence" value="ECO:0007669"/>
    <property type="project" value="TreeGrafter"/>
</dbReference>
<sequence>MQAAKKRALEKKLKKLNAEARYKNPAPHNRSDSDSDIGNSESKNTPSFSFQNSELVTDFGYDSKASVLKSETLAMQHSSKNSSPESHDEEQNDEEDSADYRIGGYHLVNLGDKFKDGRYTIIRKLGWGHFSTVWLAYDAKTDRHVALKILKSAPHYTQAARDEIKLCRRATDSNRSDPGYDHVVQLLDYFDHKGPNGIHVCMVFEVLGENLLSLLRNSKSYWKKLASHEHEANKKISDTRMQGLPIFIVKQISKQILLALDYLHTSCRIIHTDLKPENVMICFPNVELIIRNEIKRGGYQDLTRAPLPGHNSQSSELINSNQQASNVDSHSIRSSNSSNSLSSSTSNKSKSKNAIFNLQVKIADLGNATWVEHHFTESIQTRQYRSPEVIIGAQWNSSADIWSCACLIFELLTGDYLFEPVNGSKFDKDEDHLALIMERISPIPKKLALSGRFSNDFFNKKGELLHIPKLDPQPLYDILIDKHFSKSEAKQISSFLLPMLDINPLRLVVASTLLDNQEKTVGVILAL</sequence>
<dbReference type="GO" id="GO:0005524">
    <property type="term" value="F:ATP binding"/>
    <property type="evidence" value="ECO:0007669"/>
    <property type="project" value="UniProtKB-UniRule"/>
</dbReference>
<evidence type="ECO:0000256" key="9">
    <source>
        <dbReference type="PROSITE-ProRule" id="PRU10141"/>
    </source>
</evidence>
<feature type="region of interest" description="Disordered" evidence="10">
    <location>
        <begin position="1"/>
        <end position="49"/>
    </location>
</feature>
<dbReference type="PANTHER" id="PTHR47634">
    <property type="entry name" value="PROTEIN KINASE DOMAIN-CONTAINING PROTEIN-RELATED"/>
    <property type="match status" value="1"/>
</dbReference>
<dbReference type="CDD" id="cd14136">
    <property type="entry name" value="STKc_SRPK"/>
    <property type="match status" value="1"/>
</dbReference>
<comment type="catalytic activity">
    <reaction evidence="7">
        <text>L-threonyl-[protein] + ATP = O-phospho-L-threonyl-[protein] + ADP + H(+)</text>
        <dbReference type="Rhea" id="RHEA:46608"/>
        <dbReference type="Rhea" id="RHEA-COMP:11060"/>
        <dbReference type="Rhea" id="RHEA-COMP:11605"/>
        <dbReference type="ChEBI" id="CHEBI:15378"/>
        <dbReference type="ChEBI" id="CHEBI:30013"/>
        <dbReference type="ChEBI" id="CHEBI:30616"/>
        <dbReference type="ChEBI" id="CHEBI:61977"/>
        <dbReference type="ChEBI" id="CHEBI:456216"/>
        <dbReference type="EC" id="2.7.11.1"/>
    </reaction>
</comment>
<dbReference type="Pfam" id="PF00069">
    <property type="entry name" value="Pkinase"/>
    <property type="match status" value="2"/>
</dbReference>
<feature type="region of interest" description="Disordered" evidence="10">
    <location>
        <begin position="74"/>
        <end position="98"/>
    </location>
</feature>
<feature type="domain" description="Protein kinase" evidence="11">
    <location>
        <begin position="119"/>
        <end position="521"/>
    </location>
</feature>